<organism evidence="7">
    <name type="scientific">Blastocystis hominis</name>
    <dbReference type="NCBI Taxonomy" id="12968"/>
    <lineage>
        <taxon>Eukaryota</taxon>
        <taxon>Sar</taxon>
        <taxon>Stramenopiles</taxon>
        <taxon>Bigyra</taxon>
        <taxon>Opalozoa</taxon>
        <taxon>Opalinata</taxon>
        <taxon>Blastocystidae</taxon>
        <taxon>Blastocystis</taxon>
    </lineage>
</organism>
<dbReference type="InParanoid" id="D8LYF7"/>
<dbReference type="InterPro" id="IPR000426">
    <property type="entry name" value="Proteasome_asu_N"/>
</dbReference>
<dbReference type="RefSeq" id="XP_012894660.1">
    <property type="nucleotide sequence ID" value="XM_013039206.1"/>
</dbReference>
<comment type="subcellular location">
    <subcellularLocation>
        <location evidence="4">Cytoplasm</location>
    </subcellularLocation>
    <subcellularLocation>
        <location evidence="4">Nucleus</location>
    </subcellularLocation>
</comment>
<evidence type="ECO:0000313" key="7">
    <source>
        <dbReference type="EMBL" id="CBK20612.2"/>
    </source>
</evidence>
<dbReference type="FunCoup" id="D8LYF7">
    <property type="interactions" value="378"/>
</dbReference>
<dbReference type="InterPro" id="IPR029055">
    <property type="entry name" value="Ntn_hydrolases_N"/>
</dbReference>
<keyword evidence="2 3" id="KW-0647">Proteasome</keyword>
<dbReference type="InterPro" id="IPR001353">
    <property type="entry name" value="Proteasome_sua/b"/>
</dbReference>
<reference evidence="7" key="1">
    <citation type="submission" date="2010-02" db="EMBL/GenBank/DDBJ databases">
        <title>Sequencing and annotation of the Blastocystis hominis genome.</title>
        <authorList>
            <person name="Wincker P."/>
        </authorList>
    </citation>
    <scope>NUCLEOTIDE SEQUENCE</scope>
    <source>
        <strain evidence="7">Singapore isolate B</strain>
    </source>
</reference>
<accession>D8LYF7</accession>
<dbReference type="OrthoDB" id="431557at2759"/>
<feature type="coiled-coil region" evidence="5">
    <location>
        <begin position="220"/>
        <end position="251"/>
    </location>
</feature>
<dbReference type="InterPro" id="IPR050115">
    <property type="entry name" value="Proteasome_alpha"/>
</dbReference>
<dbReference type="AlphaFoldDB" id="D8LYF7"/>
<dbReference type="PANTHER" id="PTHR11599">
    <property type="entry name" value="PROTEASOME SUBUNIT ALPHA/BETA"/>
    <property type="match status" value="1"/>
</dbReference>
<dbReference type="GO" id="GO:0005634">
    <property type="term" value="C:nucleus"/>
    <property type="evidence" value="ECO:0007669"/>
    <property type="project" value="UniProtKB-SubCell"/>
</dbReference>
<dbReference type="FunFam" id="3.60.20.10:FF:000004">
    <property type="entry name" value="Proteasome subunit alpha type-4"/>
    <property type="match status" value="1"/>
</dbReference>
<comment type="subunit">
    <text evidence="4">The 26S proteasome consists of a 20S proteasome core and two 19S regulatory subunits.</text>
</comment>
<dbReference type="GO" id="GO:0005737">
    <property type="term" value="C:cytoplasm"/>
    <property type="evidence" value="ECO:0007669"/>
    <property type="project" value="UniProtKB-SubCell"/>
</dbReference>
<dbReference type="NCBIfam" id="NF003075">
    <property type="entry name" value="PRK03996.1"/>
    <property type="match status" value="1"/>
</dbReference>
<evidence type="ECO:0000313" key="8">
    <source>
        <dbReference type="Proteomes" id="UP000008312"/>
    </source>
</evidence>
<evidence type="ECO:0000256" key="2">
    <source>
        <dbReference type="ARBA" id="ARBA00022942"/>
    </source>
</evidence>
<protein>
    <recommendedName>
        <fullName evidence="4">Proteasome subunit alpha type</fullName>
    </recommendedName>
</protein>
<keyword evidence="5" id="KW-0175">Coiled coil</keyword>
<dbReference type="PROSITE" id="PS51475">
    <property type="entry name" value="PROTEASOME_ALPHA_2"/>
    <property type="match status" value="1"/>
</dbReference>
<keyword evidence="8" id="KW-1185">Reference proteome</keyword>
<evidence type="ECO:0000256" key="3">
    <source>
        <dbReference type="PROSITE-ProRule" id="PRU00808"/>
    </source>
</evidence>
<dbReference type="InterPro" id="IPR023332">
    <property type="entry name" value="Proteasome_alpha-type"/>
</dbReference>
<keyword evidence="1 4" id="KW-0963">Cytoplasm</keyword>
<comment type="similarity">
    <text evidence="3 4">Belongs to the peptidase T1A family.</text>
</comment>
<dbReference type="Pfam" id="PF10584">
    <property type="entry name" value="Proteasome_A_N"/>
    <property type="match status" value="1"/>
</dbReference>
<dbReference type="Gene3D" id="3.60.20.10">
    <property type="entry name" value="Glutamine Phosphoribosylpyrophosphate, subunit 1, domain 1"/>
    <property type="match status" value="1"/>
</dbReference>
<evidence type="ECO:0000256" key="5">
    <source>
        <dbReference type="SAM" id="Coils"/>
    </source>
</evidence>
<dbReference type="PROSITE" id="PS00388">
    <property type="entry name" value="PROTEASOME_ALPHA_1"/>
    <property type="match status" value="1"/>
</dbReference>
<evidence type="ECO:0000259" key="6">
    <source>
        <dbReference type="PROSITE" id="PS00388"/>
    </source>
</evidence>
<gene>
    <name evidence="7" type="ORF">GSBLH_T00000916001</name>
</gene>
<keyword evidence="4" id="KW-0539">Nucleus</keyword>
<dbReference type="GO" id="GO:0006511">
    <property type="term" value="P:ubiquitin-dependent protein catabolic process"/>
    <property type="evidence" value="ECO:0007669"/>
    <property type="project" value="InterPro"/>
</dbReference>
<dbReference type="OMA" id="ICMLDHH"/>
<dbReference type="Proteomes" id="UP000008312">
    <property type="component" value="Unassembled WGS sequence"/>
</dbReference>
<dbReference type="MEROPS" id="T01.978"/>
<proteinExistence type="inferred from homology"/>
<evidence type="ECO:0000256" key="1">
    <source>
        <dbReference type="ARBA" id="ARBA00022490"/>
    </source>
</evidence>
<dbReference type="EMBL" id="FN668639">
    <property type="protein sequence ID" value="CBK20612.2"/>
    <property type="molecule type" value="Genomic_DNA"/>
</dbReference>
<name>D8LYF7_BLAHO</name>
<dbReference type="GO" id="GO:0019773">
    <property type="term" value="C:proteasome core complex, alpha-subunit complex"/>
    <property type="evidence" value="ECO:0007669"/>
    <property type="project" value="UniProtKB-UniRule"/>
</dbReference>
<dbReference type="Pfam" id="PF00227">
    <property type="entry name" value="Proteasome"/>
    <property type="match status" value="1"/>
</dbReference>
<evidence type="ECO:0000256" key="4">
    <source>
        <dbReference type="RuleBase" id="RU000551"/>
    </source>
</evidence>
<dbReference type="GeneID" id="24918203"/>
<sequence length="252" mass="28579">MHSYDRALTVFSPDGHLFQVEYAMEAVRKGYSVVAVVCDKCIVLGIEKKTTAQLQDSRTVKKLLKIDENITFLFTGLSADARKLVDIARVEAQSYRMSFDEIPSVKYIANYVGRQQQLYTQRGGRRPFGVCTFICGMDGEKGRLFTTDPAGIVVEWKANASGRNEAALRTFLESHYKENMTEEEGVHLVLSCLLETVSMVEQSVDVVVIRPNQEQCVLPKEEVEEKIVVIKEEKKREAEAKEAENRREMELS</sequence>
<dbReference type="SUPFAM" id="SSF56235">
    <property type="entry name" value="N-terminal nucleophile aminohydrolases (Ntn hydrolases)"/>
    <property type="match status" value="1"/>
</dbReference>
<dbReference type="SMART" id="SM00948">
    <property type="entry name" value="Proteasome_A_N"/>
    <property type="match status" value="1"/>
</dbReference>
<feature type="domain" description="Proteasome alpha-type subunits" evidence="6">
    <location>
        <begin position="4"/>
        <end position="26"/>
    </location>
</feature>